<organism evidence="1 3">
    <name type="scientific">Burkholderia glumae</name>
    <name type="common">Pseudomonas glumae</name>
    <dbReference type="NCBI Taxonomy" id="337"/>
    <lineage>
        <taxon>Bacteria</taxon>
        <taxon>Pseudomonadati</taxon>
        <taxon>Pseudomonadota</taxon>
        <taxon>Betaproteobacteria</taxon>
        <taxon>Burkholderiales</taxon>
        <taxon>Burkholderiaceae</taxon>
        <taxon>Burkholderia</taxon>
    </lineage>
</organism>
<reference evidence="1 3" key="1">
    <citation type="submission" date="2020-12" db="EMBL/GenBank/DDBJ databases">
        <title>FDA dAtabase for Regulatory Grade micrObial Sequences (FDA-ARGOS): Supporting development and validation of Infectious Disease Dx tests.</title>
        <authorList>
            <person name="Minogue T."/>
            <person name="Wolcott M."/>
            <person name="Wasieloski L."/>
            <person name="Aguilar W."/>
            <person name="Moore D."/>
            <person name="Jaissle J."/>
            <person name="Tallon L."/>
            <person name="Sadzewicz L."/>
            <person name="Zhao X."/>
            <person name="Boylan J."/>
            <person name="Ott S."/>
            <person name="Bowen H."/>
            <person name="Vavikolanu K."/>
            <person name="Mehta A."/>
            <person name="Aluvathingal J."/>
            <person name="Nadendla S."/>
            <person name="Yan Y."/>
            <person name="Sichtig H."/>
        </authorList>
    </citation>
    <scope>NUCLEOTIDE SEQUENCE [LARGE SCALE GENOMIC DNA]</scope>
    <source>
        <strain evidence="1 3">FDAARGOS_949</strain>
    </source>
</reference>
<reference evidence="2" key="2">
    <citation type="submission" date="2022-06" db="EMBL/GenBank/DDBJ databases">
        <title>Draft genome sequence of Burkholderia glumae strain GR20004 isolated from rice panicle showing bacterial panicle blight.</title>
        <authorList>
            <person name="Choi S.Y."/>
            <person name="Lee Y.H."/>
        </authorList>
    </citation>
    <scope>NUCLEOTIDE SEQUENCE</scope>
    <source>
        <strain evidence="2">GR20004</strain>
    </source>
</reference>
<evidence type="ECO:0000313" key="3">
    <source>
        <dbReference type="Proteomes" id="UP000594892"/>
    </source>
</evidence>
<evidence type="ECO:0000313" key="4">
    <source>
        <dbReference type="Proteomes" id="UP001056386"/>
    </source>
</evidence>
<keyword evidence="4" id="KW-1185">Reference proteome</keyword>
<accession>A0AAP9XYM0</accession>
<evidence type="ECO:0000313" key="2">
    <source>
        <dbReference type="EMBL" id="USS43535.1"/>
    </source>
</evidence>
<proteinExistence type="predicted"/>
<gene>
    <name evidence="1" type="ORF">I6H06_01330</name>
    <name evidence="2" type="ORF">NFI99_03475</name>
</gene>
<dbReference type="RefSeq" id="WP_012733508.1">
    <property type="nucleotide sequence ID" value="NZ_CP033642.1"/>
</dbReference>
<dbReference type="EMBL" id="CP065600">
    <property type="protein sequence ID" value="QPQ90439.1"/>
    <property type="molecule type" value="Genomic_DNA"/>
</dbReference>
<dbReference type="AlphaFoldDB" id="A0AAP9XYM0"/>
<dbReference type="Proteomes" id="UP001056386">
    <property type="component" value="Chromosome 2"/>
</dbReference>
<protein>
    <submittedName>
        <fullName evidence="1">Uncharacterized protein</fullName>
    </submittedName>
</protein>
<evidence type="ECO:0000313" key="1">
    <source>
        <dbReference type="EMBL" id="QPQ90439.1"/>
    </source>
</evidence>
<name>A0AAP9XYM0_BURGL</name>
<dbReference type="Proteomes" id="UP000594892">
    <property type="component" value="Chromosome 1"/>
</dbReference>
<dbReference type="EMBL" id="CP099583">
    <property type="protein sequence ID" value="USS43535.1"/>
    <property type="molecule type" value="Genomic_DNA"/>
</dbReference>
<sequence length="227" mass="25046">MHAVSHDQERDMWQVEAIADFLDTVARNMALQAAVLEPGDERIAGINDHLVGFYADSGRGYLNSDEHRELDVQLGLSQRSGIVVVQDRNGRLLSTVRITSHPFEGGSLVPAHANARACTRHFELSRLVSWHGEEFRTLSTALALGTALLYARNRGALGLVALARTPQRRVFAKFGLKPTHVSPVTVEMRENGDYWFLEAPILSVVEAAFSYTVQLQNTIPSLASSII</sequence>